<name>A0A974C3Y3_XENLA</name>
<dbReference type="Proteomes" id="UP000694892">
    <property type="component" value="Chromosome 8S"/>
</dbReference>
<dbReference type="GO" id="GO:0005783">
    <property type="term" value="C:endoplasmic reticulum"/>
    <property type="evidence" value="ECO:0007669"/>
    <property type="project" value="TreeGrafter"/>
</dbReference>
<evidence type="ECO:0000313" key="3">
    <source>
        <dbReference type="EMBL" id="OCT66127.1"/>
    </source>
</evidence>
<dbReference type="GO" id="GO:0016020">
    <property type="term" value="C:membrane"/>
    <property type="evidence" value="ECO:0007669"/>
    <property type="project" value="TreeGrafter"/>
</dbReference>
<dbReference type="GO" id="GO:0019855">
    <property type="term" value="F:calcium channel inhibitor activity"/>
    <property type="evidence" value="ECO:0007669"/>
    <property type="project" value="TreeGrafter"/>
</dbReference>
<accession>A0A974C3Y3</accession>
<protein>
    <submittedName>
        <fullName evidence="3">Uncharacterized protein</fullName>
    </submittedName>
</protein>
<dbReference type="PANTHER" id="PTHR45820:SF8">
    <property type="entry name" value="ZINC TRANSPORTER PROTEIN DDB_G0282067-RELATED"/>
    <property type="match status" value="1"/>
</dbReference>
<sequence>MADSPVLQYMDPALCLISVAILVTSVNSSMVENECILLQAVPPCSDLCGLDKLCSPEGHHDLHIWALSPGHGVASLHIHCSGSEAYQVFLEQAQLIFKHYVISLITVQPEFGAPGPCKLACGLFCTQHLCCDSQVLKAKVLVPTNSCP</sequence>
<dbReference type="AlphaFoldDB" id="A0A974C3Y3"/>
<dbReference type="GO" id="GO:0010312">
    <property type="term" value="P:detoxification of zinc ion"/>
    <property type="evidence" value="ECO:0007669"/>
    <property type="project" value="TreeGrafter"/>
</dbReference>
<dbReference type="OMA" id="MVENECI"/>
<evidence type="ECO:0000256" key="2">
    <source>
        <dbReference type="ARBA" id="ARBA00022833"/>
    </source>
</evidence>
<organism evidence="3 4">
    <name type="scientific">Xenopus laevis</name>
    <name type="common">African clawed frog</name>
    <dbReference type="NCBI Taxonomy" id="8355"/>
    <lineage>
        <taxon>Eukaryota</taxon>
        <taxon>Metazoa</taxon>
        <taxon>Chordata</taxon>
        <taxon>Craniata</taxon>
        <taxon>Vertebrata</taxon>
        <taxon>Euteleostomi</taxon>
        <taxon>Amphibia</taxon>
        <taxon>Batrachia</taxon>
        <taxon>Anura</taxon>
        <taxon>Pipoidea</taxon>
        <taxon>Pipidae</taxon>
        <taxon>Xenopodinae</taxon>
        <taxon>Xenopus</taxon>
        <taxon>Xenopus</taxon>
    </lineage>
</organism>
<dbReference type="GO" id="GO:0006882">
    <property type="term" value="P:intracellular zinc ion homeostasis"/>
    <property type="evidence" value="ECO:0007669"/>
    <property type="project" value="TreeGrafter"/>
</dbReference>
<evidence type="ECO:0000256" key="1">
    <source>
        <dbReference type="ARBA" id="ARBA00008873"/>
    </source>
</evidence>
<evidence type="ECO:0000313" key="4">
    <source>
        <dbReference type="Proteomes" id="UP000694892"/>
    </source>
</evidence>
<dbReference type="EMBL" id="CM004481">
    <property type="protein sequence ID" value="OCT66127.1"/>
    <property type="molecule type" value="Genomic_DNA"/>
</dbReference>
<gene>
    <name evidence="3" type="ORF">XELAEV_18042381mg</name>
</gene>
<dbReference type="GO" id="GO:0005794">
    <property type="term" value="C:Golgi apparatus"/>
    <property type="evidence" value="ECO:0007669"/>
    <property type="project" value="TreeGrafter"/>
</dbReference>
<keyword evidence="2" id="KW-0862">Zinc</keyword>
<comment type="similarity">
    <text evidence="1">Belongs to the cation diffusion facilitator (CDF) transporter (TC 2.A.4) family. SLC30A subfamily.</text>
</comment>
<dbReference type="GO" id="GO:0005385">
    <property type="term" value="F:zinc ion transmembrane transporter activity"/>
    <property type="evidence" value="ECO:0007669"/>
    <property type="project" value="TreeGrafter"/>
</dbReference>
<proteinExistence type="inferred from homology"/>
<dbReference type="PANTHER" id="PTHR45820">
    <property type="entry name" value="FI23527P1"/>
    <property type="match status" value="1"/>
</dbReference>
<reference evidence="4" key="1">
    <citation type="journal article" date="2016" name="Nature">
        <title>Genome evolution in the allotetraploid frog Xenopus laevis.</title>
        <authorList>
            <person name="Session A.M."/>
            <person name="Uno Y."/>
            <person name="Kwon T."/>
            <person name="Chapman J.A."/>
            <person name="Toyoda A."/>
            <person name="Takahashi S."/>
            <person name="Fukui A."/>
            <person name="Hikosaka A."/>
            <person name="Suzuki A."/>
            <person name="Kondo M."/>
            <person name="van Heeringen S.J."/>
            <person name="Quigley I."/>
            <person name="Heinz S."/>
            <person name="Ogino H."/>
            <person name="Ochi H."/>
            <person name="Hellsten U."/>
            <person name="Lyons J.B."/>
            <person name="Simakov O."/>
            <person name="Putnam N."/>
            <person name="Stites J."/>
            <person name="Kuroki Y."/>
            <person name="Tanaka T."/>
            <person name="Michiue T."/>
            <person name="Watanabe M."/>
            <person name="Bogdanovic O."/>
            <person name="Lister R."/>
            <person name="Georgiou G."/>
            <person name="Paranjpe S.S."/>
            <person name="van Kruijsbergen I."/>
            <person name="Shu S."/>
            <person name="Carlson J."/>
            <person name="Kinoshita T."/>
            <person name="Ohta Y."/>
            <person name="Mawaribuchi S."/>
            <person name="Jenkins J."/>
            <person name="Grimwood J."/>
            <person name="Schmutz J."/>
            <person name="Mitros T."/>
            <person name="Mozaffari S.V."/>
            <person name="Suzuki Y."/>
            <person name="Haramoto Y."/>
            <person name="Yamamoto T.S."/>
            <person name="Takagi C."/>
            <person name="Heald R."/>
            <person name="Miller K."/>
            <person name="Haudenschild C."/>
            <person name="Kitzman J."/>
            <person name="Nakayama T."/>
            <person name="Izutsu Y."/>
            <person name="Robert J."/>
            <person name="Fortriede J."/>
            <person name="Burns K."/>
            <person name="Lotay V."/>
            <person name="Karimi K."/>
            <person name="Yasuoka Y."/>
            <person name="Dichmann D.S."/>
            <person name="Flajnik M.F."/>
            <person name="Houston D.W."/>
            <person name="Shendure J."/>
            <person name="DuPasquier L."/>
            <person name="Vize P.D."/>
            <person name="Zorn A.M."/>
            <person name="Ito M."/>
            <person name="Marcotte E.M."/>
            <person name="Wallingford J.B."/>
            <person name="Ito Y."/>
            <person name="Asashima M."/>
            <person name="Ueno N."/>
            <person name="Matsuda Y."/>
            <person name="Veenstra G.J."/>
            <person name="Fujiyama A."/>
            <person name="Harland R.M."/>
            <person name="Taira M."/>
            <person name="Rokhsar D.S."/>
        </authorList>
    </citation>
    <scope>NUCLEOTIDE SEQUENCE [LARGE SCALE GENOMIC DNA]</scope>
    <source>
        <strain evidence="4">J</strain>
    </source>
</reference>